<proteinExistence type="predicted"/>
<gene>
    <name evidence="2" type="ORF">CHRIB12_LOCUS11557</name>
</gene>
<comment type="caution">
    <text evidence="2">The sequence shown here is derived from an EMBL/GenBank/DDBJ whole genome shotgun (WGS) entry which is preliminary data.</text>
</comment>
<accession>A0A916E8G8</accession>
<evidence type="ECO:0000256" key="1">
    <source>
        <dbReference type="SAM" id="MobiDB-lite"/>
    </source>
</evidence>
<evidence type="ECO:0000313" key="2">
    <source>
        <dbReference type="EMBL" id="CAB5368054.1"/>
    </source>
</evidence>
<organism evidence="2 3">
    <name type="scientific">Rhizophagus irregularis</name>
    <dbReference type="NCBI Taxonomy" id="588596"/>
    <lineage>
        <taxon>Eukaryota</taxon>
        <taxon>Fungi</taxon>
        <taxon>Fungi incertae sedis</taxon>
        <taxon>Mucoromycota</taxon>
        <taxon>Glomeromycotina</taxon>
        <taxon>Glomeromycetes</taxon>
        <taxon>Glomerales</taxon>
        <taxon>Glomeraceae</taxon>
        <taxon>Rhizophagus</taxon>
    </lineage>
</organism>
<sequence>MASSFSNQTSNAPSESSFIDNQLTVSTSTVNLSSYNRIIHRRRNQRQLRREIKYPLNHIRRLPTQITSDPFANQFFNGSPF</sequence>
<dbReference type="AlphaFoldDB" id="A0A916E8G8"/>
<protein>
    <submittedName>
        <fullName evidence="2">Uncharacterized protein</fullName>
    </submittedName>
</protein>
<dbReference type="OrthoDB" id="10361083at2759"/>
<dbReference type="EMBL" id="CAGKOT010000024">
    <property type="protein sequence ID" value="CAB5368054.1"/>
    <property type="molecule type" value="Genomic_DNA"/>
</dbReference>
<feature type="region of interest" description="Disordered" evidence="1">
    <location>
        <begin position="1"/>
        <end position="20"/>
    </location>
</feature>
<dbReference type="Proteomes" id="UP000684084">
    <property type="component" value="Unassembled WGS sequence"/>
</dbReference>
<dbReference type="VEuPathDB" id="FungiDB:RhiirFUN_011195"/>
<reference evidence="2" key="1">
    <citation type="submission" date="2020-05" db="EMBL/GenBank/DDBJ databases">
        <authorList>
            <person name="Rincon C."/>
            <person name="Sanders R I."/>
            <person name="Robbins C."/>
            <person name="Chaturvedi A."/>
        </authorList>
    </citation>
    <scope>NUCLEOTIDE SEQUENCE</scope>
    <source>
        <strain evidence="2">CHB12</strain>
    </source>
</reference>
<evidence type="ECO:0000313" key="3">
    <source>
        <dbReference type="Proteomes" id="UP000684084"/>
    </source>
</evidence>
<name>A0A916E8G8_9GLOM</name>